<name>A0AAV1HP79_XYRNO</name>
<reference evidence="2" key="1">
    <citation type="submission" date="2023-08" db="EMBL/GenBank/DDBJ databases">
        <authorList>
            <person name="Alioto T."/>
            <person name="Alioto T."/>
            <person name="Gomez Garrido J."/>
        </authorList>
    </citation>
    <scope>NUCLEOTIDE SEQUENCE</scope>
</reference>
<gene>
    <name evidence="2" type="ORF">XNOV1_A003992</name>
</gene>
<keyword evidence="3" id="KW-1185">Reference proteome</keyword>
<evidence type="ECO:0000256" key="1">
    <source>
        <dbReference type="SAM" id="MobiDB-lite"/>
    </source>
</evidence>
<feature type="region of interest" description="Disordered" evidence="1">
    <location>
        <begin position="48"/>
        <end position="67"/>
    </location>
</feature>
<evidence type="ECO:0000313" key="2">
    <source>
        <dbReference type="EMBL" id="CAJ1087783.1"/>
    </source>
</evidence>
<dbReference type="AlphaFoldDB" id="A0AAV1HP79"/>
<sequence length="85" mass="9231">MAKEKQAERWMAGGVLWRSINVKQTGPEAGGGDGGGRMGGRLRRSQLLSSRNRRRHRPTAETHLQDGGGGGNIWFDIFAATLKGN</sequence>
<dbReference type="Proteomes" id="UP001178508">
    <property type="component" value="Chromosome 24"/>
</dbReference>
<organism evidence="2 3">
    <name type="scientific">Xyrichtys novacula</name>
    <name type="common">Pearly razorfish</name>
    <name type="synonym">Hemipteronotus novacula</name>
    <dbReference type="NCBI Taxonomy" id="13765"/>
    <lineage>
        <taxon>Eukaryota</taxon>
        <taxon>Metazoa</taxon>
        <taxon>Chordata</taxon>
        <taxon>Craniata</taxon>
        <taxon>Vertebrata</taxon>
        <taxon>Euteleostomi</taxon>
        <taxon>Actinopterygii</taxon>
        <taxon>Neopterygii</taxon>
        <taxon>Teleostei</taxon>
        <taxon>Neoteleostei</taxon>
        <taxon>Acanthomorphata</taxon>
        <taxon>Eupercaria</taxon>
        <taxon>Labriformes</taxon>
        <taxon>Labridae</taxon>
        <taxon>Xyrichtys</taxon>
    </lineage>
</organism>
<evidence type="ECO:0000313" key="3">
    <source>
        <dbReference type="Proteomes" id="UP001178508"/>
    </source>
</evidence>
<protein>
    <submittedName>
        <fullName evidence="2">Uncharacterized protein</fullName>
    </submittedName>
</protein>
<dbReference type="EMBL" id="OY660887">
    <property type="protein sequence ID" value="CAJ1087783.1"/>
    <property type="molecule type" value="Genomic_DNA"/>
</dbReference>
<accession>A0AAV1HP79</accession>
<proteinExistence type="predicted"/>